<feature type="region of interest" description="Disordered" evidence="5">
    <location>
        <begin position="1"/>
        <end position="37"/>
    </location>
</feature>
<dbReference type="GeneID" id="34612516"/>
<dbReference type="InterPro" id="IPR009057">
    <property type="entry name" value="Homeodomain-like_sf"/>
</dbReference>
<evidence type="ECO:0000256" key="2">
    <source>
        <dbReference type="ARBA" id="ARBA00023155"/>
    </source>
</evidence>
<evidence type="ECO:0000256" key="5">
    <source>
        <dbReference type="SAM" id="MobiDB-lite"/>
    </source>
</evidence>
<evidence type="ECO:0000256" key="4">
    <source>
        <dbReference type="PROSITE-ProRule" id="PRU00108"/>
    </source>
</evidence>
<keyword evidence="3 4" id="KW-0539">Nucleus</keyword>
<evidence type="ECO:0000256" key="1">
    <source>
        <dbReference type="ARBA" id="ARBA00023125"/>
    </source>
</evidence>
<keyword evidence="2 4" id="KW-0371">Homeobox</keyword>
<evidence type="ECO:0000313" key="7">
    <source>
        <dbReference type="EMBL" id="OJJ44094.1"/>
    </source>
</evidence>
<dbReference type="PANTHER" id="PTHR11850">
    <property type="entry name" value="HOMEOBOX PROTEIN TRANSCRIPTION FACTORS"/>
    <property type="match status" value="1"/>
</dbReference>
<feature type="compositionally biased region" description="Polar residues" evidence="5">
    <location>
        <begin position="228"/>
        <end position="240"/>
    </location>
</feature>
<feature type="compositionally biased region" description="Low complexity" evidence="5">
    <location>
        <begin position="50"/>
        <end position="60"/>
    </location>
</feature>
<dbReference type="GO" id="GO:0005634">
    <property type="term" value="C:nucleus"/>
    <property type="evidence" value="ECO:0007669"/>
    <property type="project" value="UniProtKB-SubCell"/>
</dbReference>
<dbReference type="OrthoDB" id="10056939at2759"/>
<feature type="region of interest" description="Disordered" evidence="5">
    <location>
        <begin position="50"/>
        <end position="72"/>
    </location>
</feature>
<dbReference type="RefSeq" id="XP_022578604.1">
    <property type="nucleotide sequence ID" value="XM_022726052.1"/>
</dbReference>
<feature type="domain" description="Homeobox" evidence="6">
    <location>
        <begin position="261"/>
        <end position="324"/>
    </location>
</feature>
<name>A0A1L9SAA3_9EURO</name>
<feature type="region of interest" description="Disordered" evidence="5">
    <location>
        <begin position="328"/>
        <end position="365"/>
    </location>
</feature>
<proteinExistence type="predicted"/>
<feature type="region of interest" description="Disordered" evidence="5">
    <location>
        <begin position="119"/>
        <end position="154"/>
    </location>
</feature>
<dbReference type="STRING" id="1073090.A0A1L9SAA3"/>
<dbReference type="InterPro" id="IPR050224">
    <property type="entry name" value="TALE_homeobox"/>
</dbReference>
<organism evidence="7 8">
    <name type="scientific">Penicilliopsis zonata CBS 506.65</name>
    <dbReference type="NCBI Taxonomy" id="1073090"/>
    <lineage>
        <taxon>Eukaryota</taxon>
        <taxon>Fungi</taxon>
        <taxon>Dikarya</taxon>
        <taxon>Ascomycota</taxon>
        <taxon>Pezizomycotina</taxon>
        <taxon>Eurotiomycetes</taxon>
        <taxon>Eurotiomycetidae</taxon>
        <taxon>Eurotiales</taxon>
        <taxon>Aspergillaceae</taxon>
        <taxon>Penicilliopsis</taxon>
    </lineage>
</organism>
<dbReference type="Gene3D" id="1.10.10.60">
    <property type="entry name" value="Homeodomain-like"/>
    <property type="match status" value="1"/>
</dbReference>
<dbReference type="VEuPathDB" id="FungiDB:ASPZODRAFT_154060"/>
<dbReference type="PROSITE" id="PS50071">
    <property type="entry name" value="HOMEOBOX_2"/>
    <property type="match status" value="1"/>
</dbReference>
<dbReference type="AlphaFoldDB" id="A0A1L9SAA3"/>
<dbReference type="GO" id="GO:0003677">
    <property type="term" value="F:DNA binding"/>
    <property type="evidence" value="ECO:0007669"/>
    <property type="project" value="UniProtKB-UniRule"/>
</dbReference>
<dbReference type="InterPro" id="IPR001356">
    <property type="entry name" value="HD"/>
</dbReference>
<keyword evidence="8" id="KW-1185">Reference proteome</keyword>
<accession>A0A1L9SAA3</accession>
<evidence type="ECO:0000256" key="3">
    <source>
        <dbReference type="ARBA" id="ARBA00023242"/>
    </source>
</evidence>
<dbReference type="CDD" id="cd00086">
    <property type="entry name" value="homeodomain"/>
    <property type="match status" value="1"/>
</dbReference>
<dbReference type="SMART" id="SM00389">
    <property type="entry name" value="HOX"/>
    <property type="match status" value="1"/>
</dbReference>
<evidence type="ECO:0000313" key="8">
    <source>
        <dbReference type="Proteomes" id="UP000184188"/>
    </source>
</evidence>
<dbReference type="SUPFAM" id="SSF46689">
    <property type="entry name" value="Homeodomain-like"/>
    <property type="match status" value="1"/>
</dbReference>
<feature type="DNA-binding region" description="Homeobox" evidence="4">
    <location>
        <begin position="263"/>
        <end position="325"/>
    </location>
</feature>
<gene>
    <name evidence="7" type="ORF">ASPZODRAFT_154060</name>
</gene>
<dbReference type="Pfam" id="PF05920">
    <property type="entry name" value="Homeobox_KN"/>
    <property type="match status" value="1"/>
</dbReference>
<dbReference type="GO" id="GO:0006355">
    <property type="term" value="P:regulation of DNA-templated transcription"/>
    <property type="evidence" value="ECO:0007669"/>
    <property type="project" value="InterPro"/>
</dbReference>
<comment type="subcellular location">
    <subcellularLocation>
        <location evidence="4">Nucleus</location>
    </subcellularLocation>
</comment>
<feature type="region of interest" description="Disordered" evidence="5">
    <location>
        <begin position="228"/>
        <end position="270"/>
    </location>
</feature>
<evidence type="ECO:0000259" key="6">
    <source>
        <dbReference type="PROSITE" id="PS50071"/>
    </source>
</evidence>
<dbReference type="EMBL" id="KV878349">
    <property type="protein sequence ID" value="OJJ44094.1"/>
    <property type="molecule type" value="Genomic_DNA"/>
</dbReference>
<sequence>MSQCPTSGDDASDDMAISYASGLPTGHTQTLPSFRELLPPHLHDEIESTSYYSNTNNNNTPRHHPHERPLSSQELLSDVRSAPGRSLPAKFGPGYANPALIDEGHPRNVAEPGAFQQARLPGSGGSPAMSGSTLHHPSRGPSPILPPIRDLHSLPDRNLNGMRGGSPFATTADIRSAPIESHGMGIGSSFGAVGAVGPARGPAIAPSQQQQPPAPAVAAAPAYGYTSMPYTSDSEQNSPQHLAHLPPSSNFGMMGGEPADSKNKRRRGNLPKPVTDILRAWFHDHLDHPYPSEEDKQMFMTRTGLSISQISNWFINARRRQLPALRNQMRNGGSEAESRRQSPLSDTESTQDAISPTRGPNAHRS</sequence>
<feature type="compositionally biased region" description="Polar residues" evidence="5">
    <location>
        <begin position="341"/>
        <end position="354"/>
    </location>
</feature>
<protein>
    <recommendedName>
        <fullName evidence="6">Homeobox domain-containing protein</fullName>
    </recommendedName>
</protein>
<reference evidence="8" key="1">
    <citation type="journal article" date="2017" name="Genome Biol.">
        <title>Comparative genomics reveals high biological diversity and specific adaptations in the industrially and medically important fungal genus Aspergillus.</title>
        <authorList>
            <person name="de Vries R.P."/>
            <person name="Riley R."/>
            <person name="Wiebenga A."/>
            <person name="Aguilar-Osorio G."/>
            <person name="Amillis S."/>
            <person name="Uchima C.A."/>
            <person name="Anderluh G."/>
            <person name="Asadollahi M."/>
            <person name="Askin M."/>
            <person name="Barry K."/>
            <person name="Battaglia E."/>
            <person name="Bayram O."/>
            <person name="Benocci T."/>
            <person name="Braus-Stromeyer S.A."/>
            <person name="Caldana C."/>
            <person name="Canovas D."/>
            <person name="Cerqueira G.C."/>
            <person name="Chen F."/>
            <person name="Chen W."/>
            <person name="Choi C."/>
            <person name="Clum A."/>
            <person name="Dos Santos R.A."/>
            <person name="Damasio A.R."/>
            <person name="Diallinas G."/>
            <person name="Emri T."/>
            <person name="Fekete E."/>
            <person name="Flipphi M."/>
            <person name="Freyberg S."/>
            <person name="Gallo A."/>
            <person name="Gournas C."/>
            <person name="Habgood R."/>
            <person name="Hainaut M."/>
            <person name="Harispe M.L."/>
            <person name="Henrissat B."/>
            <person name="Hilden K.S."/>
            <person name="Hope R."/>
            <person name="Hossain A."/>
            <person name="Karabika E."/>
            <person name="Karaffa L."/>
            <person name="Karanyi Z."/>
            <person name="Krasevec N."/>
            <person name="Kuo A."/>
            <person name="Kusch H."/>
            <person name="LaButti K."/>
            <person name="Lagendijk E.L."/>
            <person name="Lapidus A."/>
            <person name="Levasseur A."/>
            <person name="Lindquist E."/>
            <person name="Lipzen A."/>
            <person name="Logrieco A.F."/>
            <person name="MacCabe A."/>
            <person name="Maekelae M.R."/>
            <person name="Malavazi I."/>
            <person name="Melin P."/>
            <person name="Meyer V."/>
            <person name="Mielnichuk N."/>
            <person name="Miskei M."/>
            <person name="Molnar A.P."/>
            <person name="Mule G."/>
            <person name="Ngan C.Y."/>
            <person name="Orejas M."/>
            <person name="Orosz E."/>
            <person name="Ouedraogo J.P."/>
            <person name="Overkamp K.M."/>
            <person name="Park H.-S."/>
            <person name="Perrone G."/>
            <person name="Piumi F."/>
            <person name="Punt P.J."/>
            <person name="Ram A.F."/>
            <person name="Ramon A."/>
            <person name="Rauscher S."/>
            <person name="Record E."/>
            <person name="Riano-Pachon D.M."/>
            <person name="Robert V."/>
            <person name="Roehrig J."/>
            <person name="Ruller R."/>
            <person name="Salamov A."/>
            <person name="Salih N.S."/>
            <person name="Samson R.A."/>
            <person name="Sandor E."/>
            <person name="Sanguinetti M."/>
            <person name="Schuetze T."/>
            <person name="Sepcic K."/>
            <person name="Shelest E."/>
            <person name="Sherlock G."/>
            <person name="Sophianopoulou V."/>
            <person name="Squina F.M."/>
            <person name="Sun H."/>
            <person name="Susca A."/>
            <person name="Todd R.B."/>
            <person name="Tsang A."/>
            <person name="Unkles S.E."/>
            <person name="van de Wiele N."/>
            <person name="van Rossen-Uffink D."/>
            <person name="Oliveira J.V."/>
            <person name="Vesth T.C."/>
            <person name="Visser J."/>
            <person name="Yu J.-H."/>
            <person name="Zhou M."/>
            <person name="Andersen M.R."/>
            <person name="Archer D.B."/>
            <person name="Baker S.E."/>
            <person name="Benoit I."/>
            <person name="Brakhage A.A."/>
            <person name="Braus G.H."/>
            <person name="Fischer R."/>
            <person name="Frisvad J.C."/>
            <person name="Goldman G.H."/>
            <person name="Houbraken J."/>
            <person name="Oakley B."/>
            <person name="Pocsi I."/>
            <person name="Scazzocchio C."/>
            <person name="Seiboth B."/>
            <person name="vanKuyk P.A."/>
            <person name="Wortman J."/>
            <person name="Dyer P.S."/>
            <person name="Grigoriev I.V."/>
        </authorList>
    </citation>
    <scope>NUCLEOTIDE SEQUENCE [LARGE SCALE GENOMIC DNA]</scope>
    <source>
        <strain evidence="8">CBS 506.65</strain>
    </source>
</reference>
<keyword evidence="1 4" id="KW-0238">DNA-binding</keyword>
<dbReference type="Proteomes" id="UP000184188">
    <property type="component" value="Unassembled WGS sequence"/>
</dbReference>
<dbReference type="InterPro" id="IPR008422">
    <property type="entry name" value="KN_HD"/>
</dbReference>